<gene>
    <name evidence="2" type="ORF">ACE1CI_14520</name>
</gene>
<dbReference type="Proteomes" id="UP001576784">
    <property type="component" value="Unassembled WGS sequence"/>
</dbReference>
<comment type="caution">
    <text evidence="2">The sequence shown here is derived from an EMBL/GenBank/DDBJ whole genome shotgun (WGS) entry which is preliminary data.</text>
</comment>
<evidence type="ECO:0000313" key="2">
    <source>
        <dbReference type="EMBL" id="MFB2894121.1"/>
    </source>
</evidence>
<dbReference type="Pfam" id="PF15643">
    <property type="entry name" value="Tox-PL-2"/>
    <property type="match status" value="1"/>
</dbReference>
<reference evidence="2 3" key="1">
    <citation type="submission" date="2024-09" db="EMBL/GenBank/DDBJ databases">
        <title>Floridaenema gen nov. (Aerosakkonemataceae, Aerosakkonematales ord. nov., Cyanobacteria) from benthic tropical and subtropical fresh waters, with the description of four new species.</title>
        <authorList>
            <person name="Moretto J.A."/>
            <person name="Berthold D.E."/>
            <person name="Lefler F.W."/>
            <person name="Huang I.-S."/>
            <person name="Laughinghouse H. IV."/>
        </authorList>
    </citation>
    <scope>NUCLEOTIDE SEQUENCE [LARGE SCALE GENOMIC DNA]</scope>
    <source>
        <strain evidence="2 3">BLCC-F50</strain>
    </source>
</reference>
<evidence type="ECO:0000313" key="3">
    <source>
        <dbReference type="Proteomes" id="UP001576784"/>
    </source>
</evidence>
<sequence>MVLRSIASKYENLKCVECTLELKDYLLSQGIHGKRIKLFTGKATGPDCFIFDDSNPTEAISTNGRHEGIAITINGIELIFDNHHPDGITRNEWMANLLFQGKLHFNQQFRVTEEEF</sequence>
<organism evidence="2 3">
    <name type="scientific">Floridaenema flaviceps BLCC-F50</name>
    <dbReference type="NCBI Taxonomy" id="3153642"/>
    <lineage>
        <taxon>Bacteria</taxon>
        <taxon>Bacillati</taxon>
        <taxon>Cyanobacteriota</taxon>
        <taxon>Cyanophyceae</taxon>
        <taxon>Oscillatoriophycideae</taxon>
        <taxon>Aerosakkonematales</taxon>
        <taxon>Aerosakkonemataceae</taxon>
        <taxon>Floridanema</taxon>
        <taxon>Floridanema flaviceps</taxon>
    </lineage>
</organism>
<dbReference type="InterPro" id="IPR028910">
    <property type="entry name" value="Tox-PL-2_dom"/>
</dbReference>
<protein>
    <submittedName>
        <fullName evidence="2">Papain fold toxin domain-containing protein</fullName>
    </submittedName>
</protein>
<dbReference type="EMBL" id="JBHFNR010000099">
    <property type="protein sequence ID" value="MFB2894121.1"/>
    <property type="molecule type" value="Genomic_DNA"/>
</dbReference>
<proteinExistence type="predicted"/>
<feature type="domain" description="Tox-PL-2" evidence="1">
    <location>
        <begin position="3"/>
        <end position="97"/>
    </location>
</feature>
<name>A0ABV4XR33_9CYAN</name>
<accession>A0ABV4XR33</accession>
<keyword evidence="3" id="KW-1185">Reference proteome</keyword>
<dbReference type="RefSeq" id="WP_413263770.1">
    <property type="nucleotide sequence ID" value="NZ_JBHFNR010000099.1"/>
</dbReference>
<evidence type="ECO:0000259" key="1">
    <source>
        <dbReference type="Pfam" id="PF15643"/>
    </source>
</evidence>